<dbReference type="PANTHER" id="PTHR23150">
    <property type="entry name" value="SULFATASE MODIFYING FACTOR 1, 2"/>
    <property type="match status" value="1"/>
</dbReference>
<dbReference type="InterPro" id="IPR016187">
    <property type="entry name" value="CTDL_fold"/>
</dbReference>
<dbReference type="PANTHER" id="PTHR23150:SF19">
    <property type="entry name" value="FORMYLGLYCINE-GENERATING ENZYME"/>
    <property type="match status" value="1"/>
</dbReference>
<dbReference type="GO" id="GO:0120147">
    <property type="term" value="F:formylglycine-generating oxidase activity"/>
    <property type="evidence" value="ECO:0007669"/>
    <property type="project" value="TreeGrafter"/>
</dbReference>
<dbReference type="InterPro" id="IPR005532">
    <property type="entry name" value="SUMF_dom"/>
</dbReference>
<protein>
    <submittedName>
        <fullName evidence="3">Formylglycine-generating enzyme family protein</fullName>
    </submittedName>
</protein>
<comment type="caution">
    <text evidence="3">The sequence shown here is derived from an EMBL/GenBank/DDBJ whole genome shotgun (WGS) entry which is preliminary data.</text>
</comment>
<dbReference type="Proteomes" id="UP001139193">
    <property type="component" value="Unassembled WGS sequence"/>
</dbReference>
<feature type="signal peptide" evidence="1">
    <location>
        <begin position="1"/>
        <end position="22"/>
    </location>
</feature>
<dbReference type="EMBL" id="JALBGC010000002">
    <property type="protein sequence ID" value="MCI1187199.1"/>
    <property type="molecule type" value="Genomic_DNA"/>
</dbReference>
<evidence type="ECO:0000313" key="3">
    <source>
        <dbReference type="EMBL" id="MCI1187199.1"/>
    </source>
</evidence>
<dbReference type="RefSeq" id="WP_241935480.1">
    <property type="nucleotide sequence ID" value="NZ_JALBGC010000002.1"/>
</dbReference>
<name>A0A9X1VDK6_9BACT</name>
<feature type="chain" id="PRO_5040953843" evidence="1">
    <location>
        <begin position="23"/>
        <end position="334"/>
    </location>
</feature>
<proteinExistence type="predicted"/>
<dbReference type="SUPFAM" id="SSF56436">
    <property type="entry name" value="C-type lectin-like"/>
    <property type="match status" value="1"/>
</dbReference>
<reference evidence="3" key="1">
    <citation type="submission" date="2022-03" db="EMBL/GenBank/DDBJ databases">
        <title>Bacterial whole genome sequence for Hymenobacter sp. DH14.</title>
        <authorList>
            <person name="Le V."/>
        </authorList>
    </citation>
    <scope>NUCLEOTIDE SEQUENCE</scope>
    <source>
        <strain evidence="3">DH14</strain>
    </source>
</reference>
<accession>A0A9X1VDK6</accession>
<evidence type="ECO:0000313" key="4">
    <source>
        <dbReference type="Proteomes" id="UP001139193"/>
    </source>
</evidence>
<keyword evidence="1" id="KW-0732">Signal</keyword>
<dbReference type="InterPro" id="IPR051043">
    <property type="entry name" value="Sulfatase_Mod_Factor_Kinase"/>
</dbReference>
<feature type="domain" description="Sulfatase-modifying factor enzyme-like" evidence="2">
    <location>
        <begin position="39"/>
        <end position="182"/>
    </location>
</feature>
<evidence type="ECO:0000259" key="2">
    <source>
        <dbReference type="Pfam" id="PF03781"/>
    </source>
</evidence>
<keyword evidence="4" id="KW-1185">Reference proteome</keyword>
<dbReference type="AlphaFoldDB" id="A0A9X1VDK6"/>
<sequence length="334" mass="37551">MKHYDMLLRVLALLITLGSPCAAQTRQALLRSVEAPGVVPVGDSLFMDEAEVTNLHWMEYLHFLRNDSSNAFYQSQLPDTLRLRRWLFARHDTINKSRFYYYGYADFRHFPVVGVTYSQVVSYCRWRTAKVREGYLQSADFKKKHKKLLQQYDVVITYRLPTVAEWETAAAAALDPTKAPYGVVRPPVPGTAQYKRGLLRERNDFASCLPAIAEAAPLGAPIFGMEFNVLEKGYVGNTLAPFRCREKPGTSWSATDGTFPQYAYSNPPNGYGLFNMVGNVAELTATPGVAKGGSFGHSILDFTLKTSFPYDGPQEWLGFRCACVVELRRKAVLD</sequence>
<dbReference type="Gene3D" id="3.90.1580.10">
    <property type="entry name" value="paralog of FGE (formylglycine-generating enzyme)"/>
    <property type="match status" value="1"/>
</dbReference>
<organism evidence="3 4">
    <name type="scientific">Hymenobacter cyanobacteriorum</name>
    <dbReference type="NCBI Taxonomy" id="2926463"/>
    <lineage>
        <taxon>Bacteria</taxon>
        <taxon>Pseudomonadati</taxon>
        <taxon>Bacteroidota</taxon>
        <taxon>Cytophagia</taxon>
        <taxon>Cytophagales</taxon>
        <taxon>Hymenobacteraceae</taxon>
        <taxon>Hymenobacter</taxon>
    </lineage>
</organism>
<dbReference type="Pfam" id="PF03781">
    <property type="entry name" value="FGE-sulfatase"/>
    <property type="match status" value="1"/>
</dbReference>
<dbReference type="InterPro" id="IPR042095">
    <property type="entry name" value="SUMF_sf"/>
</dbReference>
<gene>
    <name evidence="3" type="ORF">MON38_07180</name>
</gene>
<evidence type="ECO:0000256" key="1">
    <source>
        <dbReference type="SAM" id="SignalP"/>
    </source>
</evidence>